<feature type="transmembrane region" description="Helical" evidence="1">
    <location>
        <begin position="86"/>
        <end position="112"/>
    </location>
</feature>
<feature type="transmembrane region" description="Helical" evidence="1">
    <location>
        <begin position="217"/>
        <end position="237"/>
    </location>
</feature>
<keyword evidence="1" id="KW-0812">Transmembrane</keyword>
<feature type="transmembrane region" description="Helical" evidence="1">
    <location>
        <begin position="45"/>
        <end position="65"/>
    </location>
</feature>
<proteinExistence type="predicted"/>
<dbReference type="Pfam" id="PF02517">
    <property type="entry name" value="Rce1-like"/>
    <property type="match status" value="1"/>
</dbReference>
<dbReference type="PANTHER" id="PTHR35797:SF1">
    <property type="entry name" value="PROTEASE"/>
    <property type="match status" value="1"/>
</dbReference>
<evidence type="ECO:0000259" key="2">
    <source>
        <dbReference type="Pfam" id="PF02517"/>
    </source>
</evidence>
<keyword evidence="1" id="KW-1133">Transmembrane helix</keyword>
<dbReference type="InterPro" id="IPR042150">
    <property type="entry name" value="MmRce1-like"/>
</dbReference>
<feature type="transmembrane region" description="Helical" evidence="1">
    <location>
        <begin position="12"/>
        <end position="33"/>
    </location>
</feature>
<evidence type="ECO:0000256" key="1">
    <source>
        <dbReference type="SAM" id="Phobius"/>
    </source>
</evidence>
<dbReference type="RefSeq" id="WP_182544375.1">
    <property type="nucleotide sequence ID" value="NZ_JACGWZ010000003.1"/>
</dbReference>
<dbReference type="EMBL" id="JACGWZ010000003">
    <property type="protein sequence ID" value="MBA8825147.1"/>
    <property type="molecule type" value="Genomic_DNA"/>
</dbReference>
<dbReference type="PANTHER" id="PTHR35797">
    <property type="entry name" value="PROTEASE-RELATED"/>
    <property type="match status" value="1"/>
</dbReference>
<dbReference type="Proteomes" id="UP000569329">
    <property type="component" value="Unassembled WGS sequence"/>
</dbReference>
<reference evidence="3 4" key="1">
    <citation type="submission" date="2020-07" db="EMBL/GenBank/DDBJ databases">
        <title>Sequencing the genomes of 1000 actinobacteria strains.</title>
        <authorList>
            <person name="Klenk H.-P."/>
        </authorList>
    </citation>
    <scope>NUCLEOTIDE SEQUENCE [LARGE SCALE GENOMIC DNA]</scope>
    <source>
        <strain evidence="3 4">DSM 45975</strain>
    </source>
</reference>
<sequence length="295" mass="32165">MNSGYSRVDVRGVVGFVLIAYLPAWLMTLPLWLSGRGLSWEWAPALLVGMMFVPAVATFVVTRWISPARSTPRETGLTDPGGIRKWWPHALLAWFGPPLAAILALLVSYAFTLYDWTGFPVRDVLVDVVLLGWLGILPALGQEWGWRGYLVRALLPLGQPAAFLVSGVLWGLWYSPLLVLGYNYPTVPVVASFIMMICYCTLVGTLLGWLRLATRSVWPAVIAQTFLGAAAGLPAMLNGAGQPVSHVTEGLLSWPGWIVLGVLVLVLVGIRQLPVVFPSEHSTGISKGVRRLSRP</sequence>
<dbReference type="GO" id="GO:0080120">
    <property type="term" value="P:CAAX-box protein maturation"/>
    <property type="evidence" value="ECO:0007669"/>
    <property type="project" value="UniProtKB-ARBA"/>
</dbReference>
<feature type="transmembrane region" description="Helical" evidence="1">
    <location>
        <begin position="186"/>
        <end position="210"/>
    </location>
</feature>
<feature type="transmembrane region" description="Helical" evidence="1">
    <location>
        <begin position="153"/>
        <end position="174"/>
    </location>
</feature>
<organism evidence="3 4">
    <name type="scientific">Halosaccharopolyspora lacisalsi</name>
    <dbReference type="NCBI Taxonomy" id="1000566"/>
    <lineage>
        <taxon>Bacteria</taxon>
        <taxon>Bacillati</taxon>
        <taxon>Actinomycetota</taxon>
        <taxon>Actinomycetes</taxon>
        <taxon>Pseudonocardiales</taxon>
        <taxon>Pseudonocardiaceae</taxon>
        <taxon>Halosaccharopolyspora</taxon>
    </lineage>
</organism>
<protein>
    <recommendedName>
        <fullName evidence="2">CAAX prenyl protease 2/Lysostaphin resistance protein A-like domain-containing protein</fullName>
    </recommendedName>
</protein>
<feature type="domain" description="CAAX prenyl protease 2/Lysostaphin resistance protein A-like" evidence="2">
    <location>
        <begin position="128"/>
        <end position="226"/>
    </location>
</feature>
<feature type="transmembrane region" description="Helical" evidence="1">
    <location>
        <begin position="257"/>
        <end position="277"/>
    </location>
</feature>
<name>A0A839E077_9PSEU</name>
<evidence type="ECO:0000313" key="3">
    <source>
        <dbReference type="EMBL" id="MBA8825147.1"/>
    </source>
</evidence>
<keyword evidence="1" id="KW-0472">Membrane</keyword>
<gene>
    <name evidence="3" type="ORF">FHX42_002498</name>
</gene>
<dbReference type="GO" id="GO:0004175">
    <property type="term" value="F:endopeptidase activity"/>
    <property type="evidence" value="ECO:0007669"/>
    <property type="project" value="UniProtKB-ARBA"/>
</dbReference>
<keyword evidence="4" id="KW-1185">Reference proteome</keyword>
<dbReference type="AlphaFoldDB" id="A0A839E077"/>
<comment type="caution">
    <text evidence="3">The sequence shown here is derived from an EMBL/GenBank/DDBJ whole genome shotgun (WGS) entry which is preliminary data.</text>
</comment>
<evidence type="ECO:0000313" key="4">
    <source>
        <dbReference type="Proteomes" id="UP000569329"/>
    </source>
</evidence>
<feature type="transmembrane region" description="Helical" evidence="1">
    <location>
        <begin position="124"/>
        <end position="141"/>
    </location>
</feature>
<accession>A0A839E077</accession>
<dbReference type="InterPro" id="IPR003675">
    <property type="entry name" value="Rce1/LyrA-like_dom"/>
</dbReference>